<dbReference type="InterPro" id="IPR036869">
    <property type="entry name" value="J_dom_sf"/>
</dbReference>
<evidence type="ECO:0000256" key="1">
    <source>
        <dbReference type="ARBA" id="ARBA00022723"/>
    </source>
</evidence>
<keyword evidence="1" id="KW-0479">Metal-binding</keyword>
<dbReference type="Pfam" id="PF01556">
    <property type="entry name" value="DnaJ_C"/>
    <property type="match status" value="1"/>
</dbReference>
<dbReference type="PANTHER" id="PTHR24078">
    <property type="entry name" value="DNAJ HOMOLOG SUBFAMILY C MEMBER"/>
    <property type="match status" value="1"/>
</dbReference>
<dbReference type="Gene3D" id="1.10.287.110">
    <property type="entry name" value="DnaJ domain"/>
    <property type="match status" value="1"/>
</dbReference>
<dbReference type="GO" id="GO:0005829">
    <property type="term" value="C:cytosol"/>
    <property type="evidence" value="ECO:0007669"/>
    <property type="project" value="TreeGrafter"/>
</dbReference>
<evidence type="ECO:0000256" key="3">
    <source>
        <dbReference type="ARBA" id="ARBA00022771"/>
    </source>
</evidence>
<feature type="domain" description="J" evidence="6">
    <location>
        <begin position="2"/>
        <end position="64"/>
    </location>
</feature>
<dbReference type="GO" id="GO:0008270">
    <property type="term" value="F:zinc ion binding"/>
    <property type="evidence" value="ECO:0007669"/>
    <property type="project" value="UniProtKB-KW"/>
</dbReference>
<keyword evidence="3" id="KW-0863">Zinc-finger</keyword>
<evidence type="ECO:0000256" key="2">
    <source>
        <dbReference type="ARBA" id="ARBA00022737"/>
    </source>
</evidence>
<evidence type="ECO:0000259" key="6">
    <source>
        <dbReference type="PROSITE" id="PS50076"/>
    </source>
</evidence>
<evidence type="ECO:0000256" key="5">
    <source>
        <dbReference type="ARBA" id="ARBA00023186"/>
    </source>
</evidence>
<dbReference type="AlphaFoldDB" id="A0A6C0KZD8"/>
<dbReference type="InterPro" id="IPR002939">
    <property type="entry name" value="DnaJ_C"/>
</dbReference>
<dbReference type="InterPro" id="IPR001623">
    <property type="entry name" value="DnaJ_domain"/>
</dbReference>
<dbReference type="SMART" id="SM00271">
    <property type="entry name" value="DnaJ"/>
    <property type="match status" value="1"/>
</dbReference>
<name>A0A6C0KZD8_9ZZZZ</name>
<proteinExistence type="predicted"/>
<dbReference type="GO" id="GO:0051082">
    <property type="term" value="F:unfolded protein binding"/>
    <property type="evidence" value="ECO:0007669"/>
    <property type="project" value="InterPro"/>
</dbReference>
<dbReference type="PANTHER" id="PTHR24078:SF553">
    <property type="entry name" value="DNAJ HOMOLOG SUBFAMILY B MEMBER 5"/>
    <property type="match status" value="1"/>
</dbReference>
<dbReference type="CDD" id="cd06257">
    <property type="entry name" value="DnaJ"/>
    <property type="match status" value="1"/>
</dbReference>
<dbReference type="GO" id="GO:0051087">
    <property type="term" value="F:protein-folding chaperone binding"/>
    <property type="evidence" value="ECO:0007669"/>
    <property type="project" value="TreeGrafter"/>
</dbReference>
<dbReference type="InterPro" id="IPR051339">
    <property type="entry name" value="DnaJ_subfamily_B"/>
</dbReference>
<keyword evidence="5" id="KW-0143">Chaperone</keyword>
<dbReference type="SUPFAM" id="SSF46565">
    <property type="entry name" value="Chaperone J-domain"/>
    <property type="match status" value="1"/>
</dbReference>
<protein>
    <recommendedName>
        <fullName evidence="6">J domain-containing protein</fullName>
    </recommendedName>
</protein>
<dbReference type="PRINTS" id="PR00625">
    <property type="entry name" value="JDOMAIN"/>
</dbReference>
<dbReference type="FunFam" id="2.60.260.20:FF:000003">
    <property type="entry name" value="DnaJ subfamily A member 2"/>
    <property type="match status" value="1"/>
</dbReference>
<evidence type="ECO:0000256" key="4">
    <source>
        <dbReference type="ARBA" id="ARBA00022833"/>
    </source>
</evidence>
<organism evidence="7">
    <name type="scientific">viral metagenome</name>
    <dbReference type="NCBI Taxonomy" id="1070528"/>
    <lineage>
        <taxon>unclassified sequences</taxon>
        <taxon>metagenomes</taxon>
        <taxon>organismal metagenomes</taxon>
    </lineage>
</organism>
<keyword evidence="4" id="KW-0862">Zinc</keyword>
<sequence>MSYYDILKINTKATDAEIKKAYRQMSFVKHPDKNPNCREEYLKINEAYETLKDKDKRRMYDFTNCDASIIDGDVGSMNMDFNDFFSEMLSSAIDKGKKKGKGKKINEFATLFGMPGIDENIQFDPTLFMNSNPIDMFNQLPEDILIEQIITYHQSYNGCYIPIGVEREIKKGNMRKTESETIYINVDKGADNNEIINIIGKGNIKEGVASDIKVKIILESHREYSRRGIDLVLHKSITFKESLCGFQFNIEHINGKSIKFTSSRGNVIQNGDEKTIDSLGFHRNEQIGNLILSFKVEHPDTLNEEELKTIEEVF</sequence>
<dbReference type="InterPro" id="IPR008971">
    <property type="entry name" value="HSP40/DnaJ_pept-bd"/>
</dbReference>
<keyword evidence="2" id="KW-0677">Repeat</keyword>
<dbReference type="EMBL" id="MN741009">
    <property type="protein sequence ID" value="QHU22526.1"/>
    <property type="molecule type" value="Genomic_DNA"/>
</dbReference>
<dbReference type="GO" id="GO:0006457">
    <property type="term" value="P:protein folding"/>
    <property type="evidence" value="ECO:0007669"/>
    <property type="project" value="InterPro"/>
</dbReference>
<dbReference type="PROSITE" id="PS50076">
    <property type="entry name" value="DNAJ_2"/>
    <property type="match status" value="1"/>
</dbReference>
<dbReference type="Pfam" id="PF00226">
    <property type="entry name" value="DnaJ"/>
    <property type="match status" value="1"/>
</dbReference>
<accession>A0A6C0KZD8</accession>
<dbReference type="SUPFAM" id="SSF49493">
    <property type="entry name" value="HSP40/DnaJ peptide-binding domain"/>
    <property type="match status" value="2"/>
</dbReference>
<evidence type="ECO:0000313" key="7">
    <source>
        <dbReference type="EMBL" id="QHU22526.1"/>
    </source>
</evidence>
<dbReference type="Gene3D" id="2.60.260.20">
    <property type="entry name" value="Urease metallochaperone UreE, N-terminal domain"/>
    <property type="match status" value="1"/>
</dbReference>
<reference evidence="7" key="1">
    <citation type="journal article" date="2020" name="Nature">
        <title>Giant virus diversity and host interactions through global metagenomics.</title>
        <authorList>
            <person name="Schulz F."/>
            <person name="Roux S."/>
            <person name="Paez-Espino D."/>
            <person name="Jungbluth S."/>
            <person name="Walsh D.A."/>
            <person name="Denef V.J."/>
            <person name="McMahon K.D."/>
            <person name="Konstantinidis K.T."/>
            <person name="Eloe-Fadrosh E.A."/>
            <person name="Kyrpides N.C."/>
            <person name="Woyke T."/>
        </authorList>
    </citation>
    <scope>NUCLEOTIDE SEQUENCE</scope>
    <source>
        <strain evidence="7">GVMAG-S-ERX555907-102</strain>
    </source>
</reference>